<reference evidence="2 3" key="1">
    <citation type="submission" date="2018-06" db="EMBL/GenBank/DDBJ databases">
        <title>Sphaerisporangium craniellae sp. nov., isolated from a marine sponge in the South China Sea.</title>
        <authorList>
            <person name="Li L."/>
        </authorList>
    </citation>
    <scope>NUCLEOTIDE SEQUENCE [LARGE SCALE GENOMIC DNA]</scope>
    <source>
        <strain evidence="2 3">CCTCC AA 208026</strain>
    </source>
</reference>
<sequence>MWPPETDYPDVFRIDPAAVKPGQTAVLELNVSDDERTAGIWANISSGPVAQCTLVDSDEAPSARPGAGTTDGSTAGGEARRSSMGGKRVVRRGSDSEDGRFSPQAGLWVEPTTESMKRGTWALTSGASWPAIEWVGVRLQFGLDVGHKGARSKAFRGRG</sequence>
<keyword evidence="3" id="KW-1185">Reference proteome</keyword>
<name>A0A367FII7_9ACTN</name>
<evidence type="ECO:0000256" key="1">
    <source>
        <dbReference type="SAM" id="MobiDB-lite"/>
    </source>
</evidence>
<organism evidence="2 3">
    <name type="scientific">Sphaerisporangium album</name>
    <dbReference type="NCBI Taxonomy" id="509200"/>
    <lineage>
        <taxon>Bacteria</taxon>
        <taxon>Bacillati</taxon>
        <taxon>Actinomycetota</taxon>
        <taxon>Actinomycetes</taxon>
        <taxon>Streptosporangiales</taxon>
        <taxon>Streptosporangiaceae</taxon>
        <taxon>Sphaerisporangium</taxon>
    </lineage>
</organism>
<dbReference type="AlphaFoldDB" id="A0A367FII7"/>
<feature type="compositionally biased region" description="Low complexity" evidence="1">
    <location>
        <begin position="66"/>
        <end position="77"/>
    </location>
</feature>
<dbReference type="Proteomes" id="UP000253094">
    <property type="component" value="Unassembled WGS sequence"/>
</dbReference>
<proteinExistence type="predicted"/>
<evidence type="ECO:0000313" key="3">
    <source>
        <dbReference type="Proteomes" id="UP000253094"/>
    </source>
</evidence>
<dbReference type="EMBL" id="QOIL01000008">
    <property type="protein sequence ID" value="RCG30196.1"/>
    <property type="molecule type" value="Genomic_DNA"/>
</dbReference>
<gene>
    <name evidence="2" type="ORF">DQ384_15685</name>
</gene>
<feature type="region of interest" description="Disordered" evidence="1">
    <location>
        <begin position="56"/>
        <end position="112"/>
    </location>
</feature>
<accession>A0A367FII7</accession>
<comment type="caution">
    <text evidence="2">The sequence shown here is derived from an EMBL/GenBank/DDBJ whole genome shotgun (WGS) entry which is preliminary data.</text>
</comment>
<evidence type="ECO:0000313" key="2">
    <source>
        <dbReference type="EMBL" id="RCG30196.1"/>
    </source>
</evidence>
<protein>
    <submittedName>
        <fullName evidence="2">Uncharacterized protein</fullName>
    </submittedName>
</protein>